<dbReference type="GO" id="GO:0004222">
    <property type="term" value="F:metalloendopeptidase activity"/>
    <property type="evidence" value="ECO:0007669"/>
    <property type="project" value="TreeGrafter"/>
</dbReference>
<dbReference type="Proteomes" id="UP000028542">
    <property type="component" value="Unassembled WGS sequence"/>
</dbReference>
<organism evidence="2 3">
    <name type="scientific">Clostridium sulfidigenes</name>
    <dbReference type="NCBI Taxonomy" id="318464"/>
    <lineage>
        <taxon>Bacteria</taxon>
        <taxon>Bacillati</taxon>
        <taxon>Bacillota</taxon>
        <taxon>Clostridia</taxon>
        <taxon>Eubacteriales</taxon>
        <taxon>Clostridiaceae</taxon>
        <taxon>Clostridium</taxon>
    </lineage>
</organism>
<dbReference type="FunFam" id="3.30.830.10:FF:000034">
    <property type="entry name" value="presequence protease 1, chloroplastic/mitochondrial"/>
    <property type="match status" value="1"/>
</dbReference>
<dbReference type="SMART" id="SM01264">
    <property type="entry name" value="M16C_associated"/>
    <property type="match status" value="1"/>
</dbReference>
<dbReference type="Pfam" id="PF05193">
    <property type="entry name" value="Peptidase_M16_C"/>
    <property type="match status" value="1"/>
</dbReference>
<dbReference type="GO" id="GO:0016485">
    <property type="term" value="P:protein processing"/>
    <property type="evidence" value="ECO:0007669"/>
    <property type="project" value="TreeGrafter"/>
</dbReference>
<dbReference type="InterPro" id="IPR013578">
    <property type="entry name" value="Peptidase_M16C_assoc"/>
</dbReference>
<dbReference type="PANTHER" id="PTHR43016:SF13">
    <property type="entry name" value="PRESEQUENCE PROTEASE, MITOCHONDRIAL"/>
    <property type="match status" value="1"/>
</dbReference>
<accession>A0A084J8X5</accession>
<dbReference type="Pfam" id="PF08367">
    <property type="entry name" value="M16C_assoc"/>
    <property type="match status" value="1"/>
</dbReference>
<feature type="domain" description="Peptidase M16C associated" evidence="1">
    <location>
        <begin position="464"/>
        <end position="714"/>
    </location>
</feature>
<comment type="caution">
    <text evidence="2">The sequence shown here is derived from an EMBL/GenBank/DDBJ whole genome shotgun (WGS) entry which is preliminary data.</text>
</comment>
<dbReference type="RefSeq" id="WP_035134584.1">
    <property type="nucleotide sequence ID" value="NZ_JPMD01000036.1"/>
</dbReference>
<protein>
    <submittedName>
        <fullName evidence="2">Peptidase M16</fullName>
    </submittedName>
</protein>
<dbReference type="InterPro" id="IPR011249">
    <property type="entry name" value="Metalloenz_LuxS/M16"/>
</dbReference>
<dbReference type="InterPro" id="IPR011765">
    <property type="entry name" value="Pept_M16_N"/>
</dbReference>
<dbReference type="Gene3D" id="3.30.830.10">
    <property type="entry name" value="Metalloenzyme, LuxS/M16 peptidase-like"/>
    <property type="match status" value="4"/>
</dbReference>
<dbReference type="eggNOG" id="COG1026">
    <property type="taxonomic scope" value="Bacteria"/>
</dbReference>
<evidence type="ECO:0000313" key="2">
    <source>
        <dbReference type="EMBL" id="KEZ85409.1"/>
    </source>
</evidence>
<dbReference type="STRING" id="318464.IO99_14875"/>
<keyword evidence="3" id="KW-1185">Reference proteome</keyword>
<name>A0A084J8X5_9CLOT</name>
<proteinExistence type="predicted"/>
<reference evidence="2 3" key="1">
    <citation type="submission" date="2014-07" db="EMBL/GenBank/DDBJ databases">
        <title>Draft genome of Clostridium sulfidigenes 113A isolated from sediments associated with methane hydrate from Krishna Godavari basin.</title>
        <authorList>
            <person name="Honkalas V.S."/>
            <person name="Dabir A.P."/>
            <person name="Arora P."/>
            <person name="Dhakephalkar P.K."/>
        </authorList>
    </citation>
    <scope>NUCLEOTIDE SEQUENCE [LARGE SCALE GENOMIC DNA]</scope>
    <source>
        <strain evidence="2 3">113A</strain>
    </source>
</reference>
<dbReference type="AlphaFoldDB" id="A0A084J8X5"/>
<dbReference type="InterPro" id="IPR007863">
    <property type="entry name" value="Peptidase_M16_C"/>
</dbReference>
<evidence type="ECO:0000313" key="3">
    <source>
        <dbReference type="Proteomes" id="UP000028542"/>
    </source>
</evidence>
<dbReference type="InterPro" id="IPR055130">
    <property type="entry name" value="PreP_C"/>
</dbReference>
<dbReference type="GO" id="GO:0046872">
    <property type="term" value="F:metal ion binding"/>
    <property type="evidence" value="ECO:0007669"/>
    <property type="project" value="InterPro"/>
</dbReference>
<dbReference type="EMBL" id="JPMD01000036">
    <property type="protein sequence ID" value="KEZ85409.1"/>
    <property type="molecule type" value="Genomic_DNA"/>
</dbReference>
<gene>
    <name evidence="2" type="ORF">IO99_14875</name>
</gene>
<sequence length="975" mass="111950">MNYNLGKIYHGFKLHREEKVEEINSIARVFIHEKTGAKLLHLENDDSNKVFAIGFKTPPSDDTGVAHILEHSVLCGSRKFPTKEPFVELIKGSLNTFLNAMTFSDKTIYPLASKNEKDFFNLMDVYLDAVFYPNIYNTKEILMQEGWHYELENAEDELTYKGVVYNEMKGAFSSPDGVLMRGIQKSLFEHNTYGFESGGDPEFIPDLTEEEFLGFHSKYYHPSNSYIFLYGDGNLDERLAFINDNYLNNFEKKDIDAEILPEKPFKEMKEVVTEYSISNEDNEDEKTFMALNFVTGECTNDELYISLSVLEYLLLETQGAPLKQAILDANLGKDVYGSFDNGILQPVFSIVLKNSDANKKEKFKNVVFDTLKSLVKNGIDKKLIEACINITEFKLREADFQGMPKGLFYYMTAMDSWLHDGDPLIHLKYEKNMEKIKKALTSNYFEQLIEKYILNNNHSSLIVLAPKRGLADEKDKKLRTGLKKYKENLSVEEIQDIINETKSLINRQNTPDSEEILETIPVLSIDDIDQKVEELSVIEEDASGVKLLHHDAFTSKIAYLDFMFDSRTIAQEDISYLSLLTTLLGKINTKTYSYVDLSNEILINTGGIYFKNEVYGDSKDVLRYSTYLEGHCSVVVDRVPRALEILADIIKNTSFEDKKRIRELIRVLISRIEMKLMDRGHQVATTRLGAYFSPAYEYIEKTSGYEYYKFLKEIENNFDDRIDSVILKFQAIMNKVFNKNSLIVAVTGKDEEVSAVKKNVSEILEVLSDEEVQINKYSFHEENKNEGMLTPSNVQYVAKGYNYKKLGYEYTGKLLVLKTIIGMDYLWNKVRVQGGAYGAFANIVRSGNFMFASYRDPNIKETLKTYDNAAKYLDNFTTTDREMLKYIIGTISELDMQLTPSMAGDAAVSYYIRRISKADRQQERKEVLSTTVKDINNFSKLVADVMKMNYIVVLGNDGKIKENKDVFKNLENVFN</sequence>
<dbReference type="PANTHER" id="PTHR43016">
    <property type="entry name" value="PRESEQUENCE PROTEASE"/>
    <property type="match status" value="1"/>
</dbReference>
<evidence type="ECO:0000259" key="1">
    <source>
        <dbReference type="SMART" id="SM01264"/>
    </source>
</evidence>
<dbReference type="Pfam" id="PF22516">
    <property type="entry name" value="PreP_C"/>
    <property type="match status" value="1"/>
</dbReference>
<dbReference type="SUPFAM" id="SSF63411">
    <property type="entry name" value="LuxS/MPP-like metallohydrolase"/>
    <property type="match status" value="4"/>
</dbReference>
<dbReference type="Pfam" id="PF00675">
    <property type="entry name" value="Peptidase_M16"/>
    <property type="match status" value="1"/>
</dbReference>